<gene>
    <name evidence="3" type="ORF">HMPREF9238_01018</name>
</gene>
<reference evidence="3 4" key="1">
    <citation type="submission" date="2013-05" db="EMBL/GenBank/DDBJ databases">
        <title>The Genome Sequence of Actinomyces europaeus ACS-120-V-COL10B.</title>
        <authorList>
            <consortium name="The Broad Institute Genomics Platform"/>
            <person name="Earl A."/>
            <person name="Ward D."/>
            <person name="Feldgarden M."/>
            <person name="Gevers D."/>
            <person name="Saerens B."/>
            <person name="Vaneechoutte M."/>
            <person name="Walker B."/>
            <person name="Young S."/>
            <person name="Zeng Q."/>
            <person name="Gargeya S."/>
            <person name="Fitzgerald M."/>
            <person name="Haas B."/>
            <person name="Abouelleil A."/>
            <person name="Allen A.W."/>
            <person name="Alvarado L."/>
            <person name="Arachchi H.M."/>
            <person name="Berlin A.M."/>
            <person name="Chapman S.B."/>
            <person name="Gainer-Dewar J."/>
            <person name="Goldberg J."/>
            <person name="Griggs A."/>
            <person name="Gujja S."/>
            <person name="Hansen M."/>
            <person name="Howarth C."/>
            <person name="Imamovic A."/>
            <person name="Ireland A."/>
            <person name="Larimer J."/>
            <person name="McCowan C."/>
            <person name="Murphy C."/>
            <person name="Pearson M."/>
            <person name="Poon T.W."/>
            <person name="Priest M."/>
            <person name="Roberts A."/>
            <person name="Saif S."/>
            <person name="Shea T."/>
            <person name="Sisk P."/>
            <person name="Sykes S."/>
            <person name="Wortman J."/>
            <person name="Nusbaum C."/>
            <person name="Birren B."/>
        </authorList>
    </citation>
    <scope>NUCLEOTIDE SEQUENCE [LARGE SCALE GENOMIC DNA]</scope>
    <source>
        <strain evidence="3 4">ACS-120-V-Col10b</strain>
    </source>
</reference>
<keyword evidence="2" id="KW-1133">Transmembrane helix</keyword>
<evidence type="ECO:0000256" key="1">
    <source>
        <dbReference type="SAM" id="MobiDB-lite"/>
    </source>
</evidence>
<feature type="compositionally biased region" description="Low complexity" evidence="1">
    <location>
        <begin position="234"/>
        <end position="245"/>
    </location>
</feature>
<feature type="compositionally biased region" description="Pro residues" evidence="1">
    <location>
        <begin position="169"/>
        <end position="184"/>
    </location>
</feature>
<dbReference type="Proteomes" id="UP000014387">
    <property type="component" value="Unassembled WGS sequence"/>
</dbReference>
<protein>
    <submittedName>
        <fullName evidence="3">Uncharacterized protein</fullName>
    </submittedName>
</protein>
<keyword evidence="4" id="KW-1185">Reference proteome</keyword>
<keyword evidence="2" id="KW-0812">Transmembrane</keyword>
<dbReference type="EMBL" id="AGWN01000001">
    <property type="protein sequence ID" value="EPD31251.1"/>
    <property type="molecule type" value="Genomic_DNA"/>
</dbReference>
<organism evidence="3 4">
    <name type="scientific">Gleimia europaea ACS-120-V-Col10b</name>
    <dbReference type="NCBI Taxonomy" id="883069"/>
    <lineage>
        <taxon>Bacteria</taxon>
        <taxon>Bacillati</taxon>
        <taxon>Actinomycetota</taxon>
        <taxon>Actinomycetes</taxon>
        <taxon>Actinomycetales</taxon>
        <taxon>Actinomycetaceae</taxon>
        <taxon>Gleimia</taxon>
    </lineage>
</organism>
<feature type="compositionally biased region" description="Pro residues" evidence="1">
    <location>
        <begin position="143"/>
        <end position="161"/>
    </location>
</feature>
<feature type="transmembrane region" description="Helical" evidence="2">
    <location>
        <begin position="531"/>
        <end position="555"/>
    </location>
</feature>
<feature type="transmembrane region" description="Helical" evidence="2">
    <location>
        <begin position="481"/>
        <end position="500"/>
    </location>
</feature>
<keyword evidence="2" id="KW-0472">Membrane</keyword>
<comment type="caution">
    <text evidence="3">The sequence shown here is derived from an EMBL/GenBank/DDBJ whole genome shotgun (WGS) entry which is preliminary data.</text>
</comment>
<name>A0A9W5VWS1_9ACTO</name>
<feature type="compositionally biased region" description="Low complexity" evidence="1">
    <location>
        <begin position="132"/>
        <end position="142"/>
    </location>
</feature>
<proteinExistence type="predicted"/>
<evidence type="ECO:0000256" key="2">
    <source>
        <dbReference type="SAM" id="Phobius"/>
    </source>
</evidence>
<feature type="transmembrane region" description="Helical" evidence="2">
    <location>
        <begin position="417"/>
        <end position="434"/>
    </location>
</feature>
<accession>A0A9W5VWS1</accession>
<dbReference type="RefSeq" id="WP_016444362.1">
    <property type="nucleotide sequence ID" value="NZ_KE150266.1"/>
</dbReference>
<feature type="compositionally biased region" description="Low complexity" evidence="1">
    <location>
        <begin position="321"/>
        <end position="332"/>
    </location>
</feature>
<feature type="region of interest" description="Disordered" evidence="1">
    <location>
        <begin position="1"/>
        <end position="332"/>
    </location>
</feature>
<sequence length="580" mass="60998">MADRKFDDPNDADEEQRPTWDLGGQVEEDAEHPDLIDPVSEPAPADPLEADSTLDAGAEELTIDEGAAVFGDDQPEDIIGSADDEVLEDVEPKTTVAPFASRDEGATGEVAASSAQSAAEENQPAPAPEATPEPETVVESVPTPAPEPFVEPESEPAPAPEPESKTKPAPEPVFEPEPAPAPEPEPVEESVPTPAPEPVIEPEPAPEPESVIKPEPELEPAQAPEPVAEPEPAPESASPAAPAWEAHTETSFPKATDTTSTIPHVAASGNDIPRDVLERRQSPGDEYERMREVPAIPEVTPEAAADSVVEPVTEPGEEPAPEATAPPAQPDSALATAVAGAGAGAAVAAASADAEDDIEATKVRRKSLLRPEVAETEEPESSSSWIPREPVELSDTQSIFEEATVVPEVPSRVGARVWSFFLTLIGVPTAWYLLTDAAARLTLAQGNPVATGMINPAALIELGVGVIVAIIVIMLTIRSSLGALIFGVLAMVGGIFFLAAPAGTADFMEPTYNWLTAFNTFGGNVAHHIQWTGYTGVMAASGLILFIIGLTSIFARRDGRREQEIRTQIEHLAPGTLKKK</sequence>
<feature type="compositionally biased region" description="Basic and acidic residues" evidence="1">
    <location>
        <begin position="272"/>
        <end position="292"/>
    </location>
</feature>
<dbReference type="AlphaFoldDB" id="A0A9W5VWS1"/>
<feature type="compositionally biased region" description="Pro residues" evidence="1">
    <location>
        <begin position="193"/>
        <end position="207"/>
    </location>
</feature>
<evidence type="ECO:0000313" key="4">
    <source>
        <dbReference type="Proteomes" id="UP000014387"/>
    </source>
</evidence>
<feature type="compositionally biased region" description="Polar residues" evidence="1">
    <location>
        <begin position="249"/>
        <end position="262"/>
    </location>
</feature>
<evidence type="ECO:0000313" key="3">
    <source>
        <dbReference type="EMBL" id="EPD31251.1"/>
    </source>
</evidence>
<dbReference type="OrthoDB" id="3256579at2"/>
<feature type="compositionally biased region" description="Low complexity" evidence="1">
    <location>
        <begin position="109"/>
        <end position="124"/>
    </location>
</feature>
<feature type="transmembrane region" description="Helical" evidence="2">
    <location>
        <begin position="454"/>
        <end position="474"/>
    </location>
</feature>